<evidence type="ECO:0000313" key="5">
    <source>
        <dbReference type="EMBL" id="MBE6832705.1"/>
    </source>
</evidence>
<sequence>MDNLFESDLHSGFHAISEENGSISNFSIARLFGIKVLENIQDKIAKATGLAFVTVDYRGEPITEMTSFTPFCQQVRKDENAKRICMSSDAFGAIQAAVTQKTYVYFCPCGLIEIAIPIIVRGHYLGGFIGGQIRCGDAPTDICRLESVLHHDRNHREDPEMERLFESIAIYPYEKFFHIANLVSLIVNQLAEKELSRLVQKENLDKELEVLNEQKKEMEAELAALKTQMNPYFLFKSLNAISNLSVVEDAPRTNRAINLFAEFMKSNFSETRDNVFVSEEIENLERYLKIQKERMGDQLEYVLDISDELNMQKIPSRILLPFVERAVFYGIGQKKEHGTLRIAAQYQGDDVVFQIEDNGPGFGDKKIAQLFKQYKGSYEGGAIEASIAFSRQRLVNSFGSGYDAVIKSADGVGTTSTVRYPKNFDEKAN</sequence>
<dbReference type="PANTHER" id="PTHR34220:SF7">
    <property type="entry name" value="SENSOR HISTIDINE KINASE YPDA"/>
    <property type="match status" value="1"/>
</dbReference>
<dbReference type="Pfam" id="PF06580">
    <property type="entry name" value="His_kinase"/>
    <property type="match status" value="1"/>
</dbReference>
<name>A0A928KVF1_9FIRM</name>
<dbReference type="GO" id="GO:0000155">
    <property type="term" value="F:phosphorelay sensor kinase activity"/>
    <property type="evidence" value="ECO:0007669"/>
    <property type="project" value="InterPro"/>
</dbReference>
<feature type="domain" description="Histidine kinase/HSP90-like ATPase" evidence="2">
    <location>
        <begin position="317"/>
        <end position="422"/>
    </location>
</feature>
<dbReference type="AlphaFoldDB" id="A0A928KVF1"/>
<dbReference type="GO" id="GO:0016020">
    <property type="term" value="C:membrane"/>
    <property type="evidence" value="ECO:0007669"/>
    <property type="project" value="InterPro"/>
</dbReference>
<evidence type="ECO:0000259" key="3">
    <source>
        <dbReference type="Pfam" id="PF06580"/>
    </source>
</evidence>
<dbReference type="SUPFAM" id="SSF55874">
    <property type="entry name" value="ATPase domain of HSP90 chaperone/DNA topoisomerase II/histidine kinase"/>
    <property type="match status" value="1"/>
</dbReference>
<dbReference type="Proteomes" id="UP000754750">
    <property type="component" value="Unassembled WGS sequence"/>
</dbReference>
<evidence type="ECO:0000259" key="4">
    <source>
        <dbReference type="Pfam" id="PF10114"/>
    </source>
</evidence>
<keyword evidence="5" id="KW-0418">Kinase</keyword>
<reference evidence="5" key="1">
    <citation type="submission" date="2019-04" db="EMBL/GenBank/DDBJ databases">
        <title>Evolution of Biomass-Degrading Anaerobic Consortia Revealed by Metagenomics.</title>
        <authorList>
            <person name="Peng X."/>
        </authorList>
    </citation>
    <scope>NUCLEOTIDE SEQUENCE</scope>
    <source>
        <strain evidence="5">SIG551</strain>
    </source>
</reference>
<dbReference type="Gene3D" id="3.30.565.10">
    <property type="entry name" value="Histidine kinase-like ATPase, C-terminal domain"/>
    <property type="match status" value="1"/>
</dbReference>
<dbReference type="InterPro" id="IPR036890">
    <property type="entry name" value="HATPase_C_sf"/>
</dbReference>
<dbReference type="InterPro" id="IPR050640">
    <property type="entry name" value="Bact_2-comp_sensor_kinase"/>
</dbReference>
<evidence type="ECO:0000313" key="6">
    <source>
        <dbReference type="Proteomes" id="UP000754750"/>
    </source>
</evidence>
<feature type="domain" description="Signal transduction histidine kinase internal region" evidence="3">
    <location>
        <begin position="220"/>
        <end position="299"/>
    </location>
</feature>
<dbReference type="Pfam" id="PF02518">
    <property type="entry name" value="HATPase_c"/>
    <property type="match status" value="1"/>
</dbReference>
<dbReference type="EMBL" id="SVNY01000002">
    <property type="protein sequence ID" value="MBE6832705.1"/>
    <property type="molecule type" value="Genomic_DNA"/>
</dbReference>
<dbReference type="InterPro" id="IPR018771">
    <property type="entry name" value="PocR_dom"/>
</dbReference>
<dbReference type="InterPro" id="IPR003594">
    <property type="entry name" value="HATPase_dom"/>
</dbReference>
<proteinExistence type="predicted"/>
<protein>
    <submittedName>
        <fullName evidence="5">Histidine kinase</fullName>
    </submittedName>
</protein>
<dbReference type="InterPro" id="IPR010559">
    <property type="entry name" value="Sig_transdc_His_kin_internal"/>
</dbReference>
<keyword evidence="5" id="KW-0808">Transferase</keyword>
<dbReference type="PANTHER" id="PTHR34220">
    <property type="entry name" value="SENSOR HISTIDINE KINASE YPDA"/>
    <property type="match status" value="1"/>
</dbReference>
<evidence type="ECO:0000256" key="1">
    <source>
        <dbReference type="SAM" id="Coils"/>
    </source>
</evidence>
<keyword evidence="1" id="KW-0175">Coiled coil</keyword>
<feature type="coiled-coil region" evidence="1">
    <location>
        <begin position="201"/>
        <end position="228"/>
    </location>
</feature>
<gene>
    <name evidence="5" type="ORF">E7512_03850</name>
</gene>
<dbReference type="RefSeq" id="WP_020073339.1">
    <property type="nucleotide sequence ID" value="NZ_JBKWRC010000001.1"/>
</dbReference>
<organism evidence="5 6">
    <name type="scientific">Faecalispora sporosphaeroides</name>
    <dbReference type="NCBI Taxonomy" id="1549"/>
    <lineage>
        <taxon>Bacteria</taxon>
        <taxon>Bacillati</taxon>
        <taxon>Bacillota</taxon>
        <taxon>Clostridia</taxon>
        <taxon>Eubacteriales</taxon>
        <taxon>Oscillospiraceae</taxon>
        <taxon>Faecalispora</taxon>
    </lineage>
</organism>
<feature type="domain" description="PocR" evidence="4">
    <location>
        <begin position="31"/>
        <end position="194"/>
    </location>
</feature>
<dbReference type="Pfam" id="PF10114">
    <property type="entry name" value="PocR"/>
    <property type="match status" value="1"/>
</dbReference>
<accession>A0A928KVF1</accession>
<comment type="caution">
    <text evidence="5">The sequence shown here is derived from an EMBL/GenBank/DDBJ whole genome shotgun (WGS) entry which is preliminary data.</text>
</comment>
<evidence type="ECO:0000259" key="2">
    <source>
        <dbReference type="Pfam" id="PF02518"/>
    </source>
</evidence>